<evidence type="ECO:0000313" key="9">
    <source>
        <dbReference type="Proteomes" id="UP000284841"/>
    </source>
</evidence>
<feature type="transmembrane region" description="Helical" evidence="6">
    <location>
        <begin position="709"/>
        <end position="731"/>
    </location>
</feature>
<organism evidence="8 9">
    <name type="scientific">Emergencia timonensis</name>
    <dbReference type="NCBI Taxonomy" id="1776384"/>
    <lineage>
        <taxon>Bacteria</taxon>
        <taxon>Bacillati</taxon>
        <taxon>Bacillota</taxon>
        <taxon>Clostridia</taxon>
        <taxon>Peptostreptococcales</taxon>
        <taxon>Anaerovoracaceae</taxon>
        <taxon>Emergencia</taxon>
    </lineage>
</organism>
<comment type="caution">
    <text evidence="8">The sequence shown here is derived from an EMBL/GenBank/DDBJ whole genome shotgun (WGS) entry which is preliminary data.</text>
</comment>
<dbReference type="GO" id="GO:0005886">
    <property type="term" value="C:plasma membrane"/>
    <property type="evidence" value="ECO:0007669"/>
    <property type="project" value="UniProtKB-SubCell"/>
</dbReference>
<name>A0A415E131_9FIRM</name>
<feature type="transmembrane region" description="Helical" evidence="6">
    <location>
        <begin position="349"/>
        <end position="370"/>
    </location>
</feature>
<evidence type="ECO:0000256" key="6">
    <source>
        <dbReference type="SAM" id="Phobius"/>
    </source>
</evidence>
<dbReference type="InterPro" id="IPR038766">
    <property type="entry name" value="Membrane_comp_ABC_pdt"/>
</dbReference>
<reference evidence="8 9" key="1">
    <citation type="submission" date="2018-08" db="EMBL/GenBank/DDBJ databases">
        <title>A genome reference for cultivated species of the human gut microbiota.</title>
        <authorList>
            <person name="Zou Y."/>
            <person name="Xue W."/>
            <person name="Luo G."/>
        </authorList>
    </citation>
    <scope>NUCLEOTIDE SEQUENCE [LARGE SCALE GENOMIC DNA]</scope>
    <source>
        <strain evidence="8 9">AM07-24</strain>
    </source>
</reference>
<dbReference type="InterPro" id="IPR003838">
    <property type="entry name" value="ABC3_permease_C"/>
</dbReference>
<evidence type="ECO:0000256" key="4">
    <source>
        <dbReference type="ARBA" id="ARBA00022989"/>
    </source>
</evidence>
<feature type="transmembrane region" description="Helical" evidence="6">
    <location>
        <begin position="253"/>
        <end position="274"/>
    </location>
</feature>
<feature type="domain" description="ABC3 transporter permease C-terminal" evidence="7">
    <location>
        <begin position="669"/>
        <end position="782"/>
    </location>
</feature>
<keyword evidence="2" id="KW-1003">Cell membrane</keyword>
<dbReference type="GeneID" id="83003218"/>
<comment type="subcellular location">
    <subcellularLocation>
        <location evidence="1">Cell membrane</location>
        <topology evidence="1">Multi-pass membrane protein</topology>
    </subcellularLocation>
</comment>
<feature type="domain" description="ABC3 transporter permease C-terminal" evidence="7">
    <location>
        <begin position="261"/>
        <end position="376"/>
    </location>
</feature>
<dbReference type="Pfam" id="PF02687">
    <property type="entry name" value="FtsX"/>
    <property type="match status" value="2"/>
</dbReference>
<protein>
    <submittedName>
        <fullName evidence="8">ABC transporter permease</fullName>
    </submittedName>
</protein>
<keyword evidence="4 6" id="KW-1133">Transmembrane helix</keyword>
<evidence type="ECO:0000313" key="8">
    <source>
        <dbReference type="EMBL" id="RHJ87347.1"/>
    </source>
</evidence>
<evidence type="ECO:0000256" key="1">
    <source>
        <dbReference type="ARBA" id="ARBA00004651"/>
    </source>
</evidence>
<dbReference type="Proteomes" id="UP000284841">
    <property type="component" value="Unassembled WGS sequence"/>
</dbReference>
<gene>
    <name evidence="8" type="ORF">DW099_11650</name>
</gene>
<sequence>MLGRILKKDLKKRKGVNLILFLFIAIATVFLASSVNNILVVTPAVDYYMDYANVPDVYFNIVGTEEEEEVDRWLASSKADIETYGKSTMMTMGDKDVSCVTDGKSKSFQTGGSDIYLGSGTEKYCKVFDQDGKSFTLEEGQIALSKAALDRNKLEIGDTLILRSGDIEKKCTIKETIKDAAFGNDMVGMIRLVVSQEDFDQLSGSDEATSFIRYDVETDDAEGFAERLNQHSFATMTNAVTRDTYKMIYSFDMLMAALLILIGICLILIALLVLRFTLVFTLEEDYREIGIMKATGFRDFQIKKIYLAKYLALVTSGSLIGLLVSIPVSKAMIKSVSINLIMEDSKANLWVNLICTALVIMLVMAFCYLCTRKLNKVSAITAIRGGQTGERYGRRAGLRLHHHGRMSVPVFLGFNDMVSHVKRYLVLMITFCISFILITIPLNTLNTMQSEEMALKFALNPEAAAYVRKIEAKGEQRYEKEGDVQRGMTRVEKELKEKGYDAELSAVVFYFLKFGSQGKKSDTNLMTLQVVGPKDDFLTYDEGSAPKLSNEIAVSKKMSEKKDWHVGDTIETNLHDGKHSFIITGLYTDYMQVGESARMNPSFDLSKEMLADYWNIAVHTETDLSQKELAAELAKELPAYEWNSAQDVVDRNVGGIQKMLESMKIPMTALLCAIIMLITLLMEKLFIVREKGEIAMLKSVGFSDRSIQFWQVVRMVSVTVCSMIAAIPLSLLSNQFVLKPIFAIMGAEVKIQVVPWQVYGVYPLILLLGIIAATVIASRSVKRINIQELNNLE</sequence>
<feature type="transmembrane region" description="Helical" evidence="6">
    <location>
        <begin position="424"/>
        <end position="442"/>
    </location>
</feature>
<feature type="transmembrane region" description="Helical" evidence="6">
    <location>
        <begin position="667"/>
        <end position="688"/>
    </location>
</feature>
<evidence type="ECO:0000259" key="7">
    <source>
        <dbReference type="Pfam" id="PF02687"/>
    </source>
</evidence>
<proteinExistence type="predicted"/>
<dbReference type="STRING" id="1776384.GCA_900086585_00819"/>
<evidence type="ECO:0000256" key="2">
    <source>
        <dbReference type="ARBA" id="ARBA00022475"/>
    </source>
</evidence>
<keyword evidence="3 6" id="KW-0812">Transmembrane</keyword>
<evidence type="ECO:0000256" key="5">
    <source>
        <dbReference type="ARBA" id="ARBA00023136"/>
    </source>
</evidence>
<feature type="transmembrane region" description="Helical" evidence="6">
    <location>
        <begin position="759"/>
        <end position="777"/>
    </location>
</feature>
<feature type="transmembrane region" description="Helical" evidence="6">
    <location>
        <begin position="307"/>
        <end position="329"/>
    </location>
</feature>
<keyword evidence="9" id="KW-1185">Reference proteome</keyword>
<dbReference type="PANTHER" id="PTHR30287:SF2">
    <property type="entry name" value="BLL1001 PROTEIN"/>
    <property type="match status" value="1"/>
</dbReference>
<accession>A0A415E131</accession>
<dbReference type="OrthoDB" id="9766372at2"/>
<dbReference type="EMBL" id="QRMS01000003">
    <property type="protein sequence ID" value="RHJ87347.1"/>
    <property type="molecule type" value="Genomic_DNA"/>
</dbReference>
<dbReference type="AlphaFoldDB" id="A0A415E131"/>
<dbReference type="RefSeq" id="WP_067534269.1">
    <property type="nucleotide sequence ID" value="NZ_AP025567.1"/>
</dbReference>
<keyword evidence="5 6" id="KW-0472">Membrane</keyword>
<dbReference type="PANTHER" id="PTHR30287">
    <property type="entry name" value="MEMBRANE COMPONENT OF PREDICTED ABC SUPERFAMILY METABOLITE UPTAKE TRANSPORTER"/>
    <property type="match status" value="1"/>
</dbReference>
<evidence type="ECO:0000256" key="3">
    <source>
        <dbReference type="ARBA" id="ARBA00022692"/>
    </source>
</evidence>